<dbReference type="EMBL" id="WMQE01000031">
    <property type="protein sequence ID" value="MTK22167.1"/>
    <property type="molecule type" value="Genomic_DNA"/>
</dbReference>
<accession>A0A6A8SCM4</accession>
<name>A0A6A8SCM4_9FIRM</name>
<comment type="caution">
    <text evidence="1">The sequence shown here is derived from an EMBL/GenBank/DDBJ whole genome shotgun (WGS) entry which is preliminary data.</text>
</comment>
<protein>
    <submittedName>
        <fullName evidence="1">DUF3793 family protein</fullName>
    </submittedName>
</protein>
<dbReference type="Proteomes" id="UP000487649">
    <property type="component" value="Unassembled WGS sequence"/>
</dbReference>
<dbReference type="AlphaFoldDB" id="A0A6A8SCM4"/>
<proteinExistence type="predicted"/>
<dbReference type="RefSeq" id="WP_006785740.1">
    <property type="nucleotide sequence ID" value="NZ_CABJBH010000003.1"/>
</dbReference>
<reference evidence="1 2" key="1">
    <citation type="journal article" date="2019" name="Nat. Med.">
        <title>A library of human gut bacterial isolates paired with longitudinal multiomics data enables mechanistic microbiome research.</title>
        <authorList>
            <person name="Poyet M."/>
            <person name="Groussin M."/>
            <person name="Gibbons S.M."/>
            <person name="Avila-Pacheco J."/>
            <person name="Jiang X."/>
            <person name="Kearney S.M."/>
            <person name="Perrotta A.R."/>
            <person name="Berdy B."/>
            <person name="Zhao S."/>
            <person name="Lieberman T.D."/>
            <person name="Swanson P.K."/>
            <person name="Smith M."/>
            <person name="Roesemann S."/>
            <person name="Alexander J.E."/>
            <person name="Rich S.A."/>
            <person name="Livny J."/>
            <person name="Vlamakis H."/>
            <person name="Clish C."/>
            <person name="Bullock K."/>
            <person name="Deik A."/>
            <person name="Scott J."/>
            <person name="Pierce K.A."/>
            <person name="Xavier R.J."/>
            <person name="Alm E.J."/>
        </authorList>
    </citation>
    <scope>NUCLEOTIDE SEQUENCE [LARGE SCALE GENOMIC DNA]</scope>
    <source>
        <strain evidence="1 2">BIOML-A198</strain>
    </source>
</reference>
<evidence type="ECO:0000313" key="1">
    <source>
        <dbReference type="EMBL" id="MTK22167.1"/>
    </source>
</evidence>
<organism evidence="1 2">
    <name type="scientific">Turicibacter sanguinis</name>
    <dbReference type="NCBI Taxonomy" id="154288"/>
    <lineage>
        <taxon>Bacteria</taxon>
        <taxon>Bacillati</taxon>
        <taxon>Bacillota</taxon>
        <taxon>Erysipelotrichia</taxon>
        <taxon>Erysipelotrichales</taxon>
        <taxon>Turicibacteraceae</taxon>
        <taxon>Turicibacter</taxon>
    </lineage>
</organism>
<evidence type="ECO:0000313" key="2">
    <source>
        <dbReference type="Proteomes" id="UP000487649"/>
    </source>
</evidence>
<sequence>MKRTLIEHAAPTLAGLKTANMFNYKFKSKEQLTEELILLNRELNEKGLYLDVLRESCQTVLLYVYRKNQLLEELKEVRTRQLLTELGYHHQATIPDLLNRLKQRLSSSDEFPHEIGVFLGYPIEDVLGFITNCGSNCKCCGYWKVYGDEQKAKRLFGQFTKCREIYLKLYLMGRSINQLIVSV</sequence>
<dbReference type="Pfam" id="PF12672">
    <property type="entry name" value="DUF3793"/>
    <property type="match status" value="1"/>
</dbReference>
<dbReference type="GeneID" id="60059475"/>
<gene>
    <name evidence="1" type="ORF">GMA92_12175</name>
</gene>
<dbReference type="InterPro" id="IPR024523">
    <property type="entry name" value="DUF3793"/>
</dbReference>